<dbReference type="PANTHER" id="PTHR43861:SF1">
    <property type="entry name" value="TRANS-ACONITATE 2-METHYLTRANSFERASE"/>
    <property type="match status" value="1"/>
</dbReference>
<dbReference type="AlphaFoldDB" id="A0A7W9DQB4"/>
<accession>A0A7W9DQB4</accession>
<dbReference type="GO" id="GO:0032259">
    <property type="term" value="P:methylation"/>
    <property type="evidence" value="ECO:0007669"/>
    <property type="project" value="UniProtKB-KW"/>
</dbReference>
<name>A0A7W9DQB4_9ACTN</name>
<dbReference type="GO" id="GO:0008168">
    <property type="term" value="F:methyltransferase activity"/>
    <property type="evidence" value="ECO:0007669"/>
    <property type="project" value="UniProtKB-KW"/>
</dbReference>
<dbReference type="InterPro" id="IPR041698">
    <property type="entry name" value="Methyltransf_25"/>
</dbReference>
<dbReference type="SUPFAM" id="SSF53335">
    <property type="entry name" value="S-adenosyl-L-methionine-dependent methyltransferases"/>
    <property type="match status" value="1"/>
</dbReference>
<dbReference type="Proteomes" id="UP000588112">
    <property type="component" value="Unassembled WGS sequence"/>
</dbReference>
<reference evidence="4 5" key="1">
    <citation type="submission" date="2020-08" db="EMBL/GenBank/DDBJ databases">
        <title>Sequencing the genomes of 1000 actinobacteria strains.</title>
        <authorList>
            <person name="Klenk H.-P."/>
        </authorList>
    </citation>
    <scope>NUCLEOTIDE SEQUENCE [LARGE SCALE GENOMIC DNA]</scope>
    <source>
        <strain evidence="4 5">DSM 45790</strain>
    </source>
</reference>
<keyword evidence="1 4" id="KW-0489">Methyltransferase</keyword>
<evidence type="ECO:0000313" key="5">
    <source>
        <dbReference type="Proteomes" id="UP000588112"/>
    </source>
</evidence>
<evidence type="ECO:0000313" key="4">
    <source>
        <dbReference type="EMBL" id="MBB5626215.1"/>
    </source>
</evidence>
<gene>
    <name evidence="4" type="ORF">BJ981_001914</name>
</gene>
<keyword evidence="2 4" id="KW-0808">Transferase</keyword>
<dbReference type="Gene3D" id="3.40.50.150">
    <property type="entry name" value="Vaccinia Virus protein VP39"/>
    <property type="match status" value="1"/>
</dbReference>
<dbReference type="CDD" id="cd02440">
    <property type="entry name" value="AdoMet_MTases"/>
    <property type="match status" value="1"/>
</dbReference>
<protein>
    <submittedName>
        <fullName evidence="4">SAM-dependent methyltransferase</fullName>
    </submittedName>
</protein>
<evidence type="ECO:0000256" key="2">
    <source>
        <dbReference type="ARBA" id="ARBA00022679"/>
    </source>
</evidence>
<dbReference type="RefSeq" id="WP_184610043.1">
    <property type="nucleotide sequence ID" value="NZ_BOOS01000063.1"/>
</dbReference>
<evidence type="ECO:0000259" key="3">
    <source>
        <dbReference type="Pfam" id="PF13649"/>
    </source>
</evidence>
<dbReference type="InterPro" id="IPR029063">
    <property type="entry name" value="SAM-dependent_MTases_sf"/>
</dbReference>
<dbReference type="EMBL" id="JACHBR010000001">
    <property type="protein sequence ID" value="MBB5626215.1"/>
    <property type="molecule type" value="Genomic_DNA"/>
</dbReference>
<evidence type="ECO:0000256" key="1">
    <source>
        <dbReference type="ARBA" id="ARBA00022603"/>
    </source>
</evidence>
<dbReference type="PANTHER" id="PTHR43861">
    <property type="entry name" value="TRANS-ACONITATE 2-METHYLTRANSFERASE-RELATED"/>
    <property type="match status" value="1"/>
</dbReference>
<proteinExistence type="predicted"/>
<sequence length="262" mass="29047">MTSEMIGAFALEAELYDELPFRRNQPDVEFYRGLAGPSGGPVLDLACGTGRVTLPCAREAGEAVGVDLAPEMLERARAKAVEQGLDGAVAFVEGDMCTVRLDRTFPLIVMAGQPLFFLSTDDQLRAALDTVRAHLAPGGRWAAGVPVLTHAAMLDMQDKMRFVCEVRHPRTGQRVVIWDYTSVTEVTQVATRRRITEILDEDGLVLERRHSVQTLYYRHPAELQRFIREAGFRLERVHGAYDGRPFGPNSGHLVWVATAGDR</sequence>
<comment type="caution">
    <text evidence="4">The sequence shown here is derived from an EMBL/GenBank/DDBJ whole genome shotgun (WGS) entry which is preliminary data.</text>
</comment>
<feature type="domain" description="Methyltransferase" evidence="3">
    <location>
        <begin position="42"/>
        <end position="139"/>
    </location>
</feature>
<organism evidence="4 5">
    <name type="scientific">Sphaerisporangium krabiense</name>
    <dbReference type="NCBI Taxonomy" id="763782"/>
    <lineage>
        <taxon>Bacteria</taxon>
        <taxon>Bacillati</taxon>
        <taxon>Actinomycetota</taxon>
        <taxon>Actinomycetes</taxon>
        <taxon>Streptosporangiales</taxon>
        <taxon>Streptosporangiaceae</taxon>
        <taxon>Sphaerisporangium</taxon>
    </lineage>
</organism>
<keyword evidence="5" id="KW-1185">Reference proteome</keyword>
<dbReference type="Pfam" id="PF13649">
    <property type="entry name" value="Methyltransf_25"/>
    <property type="match status" value="1"/>
</dbReference>